<comment type="subcellular location">
    <subcellularLocation>
        <location evidence="2">Cell membrane</location>
        <topology evidence="2">Multi-pass membrane protein</topology>
    </subcellularLocation>
</comment>
<evidence type="ECO:0000313" key="15">
    <source>
        <dbReference type="EMBL" id="MFD2204412.1"/>
    </source>
</evidence>
<evidence type="ECO:0000256" key="12">
    <source>
        <dbReference type="ARBA" id="ARBA00037975"/>
    </source>
</evidence>
<organism evidence="15 16">
    <name type="scientific">Kiloniella antarctica</name>
    <dbReference type="NCBI Taxonomy" id="1550907"/>
    <lineage>
        <taxon>Bacteria</taxon>
        <taxon>Pseudomonadati</taxon>
        <taxon>Pseudomonadota</taxon>
        <taxon>Alphaproteobacteria</taxon>
        <taxon>Rhodospirillales</taxon>
        <taxon>Kiloniellaceae</taxon>
        <taxon>Kiloniella</taxon>
    </lineage>
</organism>
<comment type="similarity">
    <text evidence="12">Belongs to the cytochrome b561 family.</text>
</comment>
<reference evidence="16" key="1">
    <citation type="journal article" date="2019" name="Int. J. Syst. Evol. Microbiol.">
        <title>The Global Catalogue of Microorganisms (GCM) 10K type strain sequencing project: providing services to taxonomists for standard genome sequencing and annotation.</title>
        <authorList>
            <consortium name="The Broad Institute Genomics Platform"/>
            <consortium name="The Broad Institute Genome Sequencing Center for Infectious Disease"/>
            <person name="Wu L."/>
            <person name="Ma J."/>
        </authorList>
    </citation>
    <scope>NUCLEOTIDE SEQUENCE [LARGE SCALE GENOMIC DNA]</scope>
    <source>
        <strain evidence="16">CGMCC 4.7192</strain>
    </source>
</reference>
<evidence type="ECO:0000259" key="14">
    <source>
        <dbReference type="Pfam" id="PF01292"/>
    </source>
</evidence>
<evidence type="ECO:0000256" key="3">
    <source>
        <dbReference type="ARBA" id="ARBA00022448"/>
    </source>
</evidence>
<dbReference type="InterPro" id="IPR011577">
    <property type="entry name" value="Cyt_b561_bac/Ni-Hgenase"/>
</dbReference>
<keyword evidence="7" id="KW-0479">Metal-binding</keyword>
<feature type="transmembrane region" description="Helical" evidence="13">
    <location>
        <begin position="46"/>
        <end position="68"/>
    </location>
</feature>
<feature type="transmembrane region" description="Helical" evidence="13">
    <location>
        <begin position="95"/>
        <end position="120"/>
    </location>
</feature>
<feature type="transmembrane region" description="Helical" evidence="13">
    <location>
        <begin position="140"/>
        <end position="164"/>
    </location>
</feature>
<gene>
    <name evidence="15" type="ORF">ACFSKO_02255</name>
</gene>
<keyword evidence="11 13" id="KW-0472">Membrane</keyword>
<dbReference type="Gene3D" id="1.20.950.20">
    <property type="entry name" value="Transmembrane di-heme cytochromes, Chain C"/>
    <property type="match status" value="1"/>
</dbReference>
<keyword evidence="3" id="KW-0813">Transport</keyword>
<feature type="transmembrane region" description="Helical" evidence="13">
    <location>
        <begin position="16"/>
        <end position="34"/>
    </location>
</feature>
<dbReference type="InterPro" id="IPR052168">
    <property type="entry name" value="Cytochrome_b561_oxidase"/>
</dbReference>
<protein>
    <submittedName>
        <fullName evidence="15">Cytochrome b</fullName>
    </submittedName>
</protein>
<evidence type="ECO:0000256" key="2">
    <source>
        <dbReference type="ARBA" id="ARBA00004651"/>
    </source>
</evidence>
<dbReference type="RefSeq" id="WP_380247973.1">
    <property type="nucleotide sequence ID" value="NZ_JBHUII010000001.1"/>
</dbReference>
<comment type="caution">
    <text evidence="15">The sequence shown here is derived from an EMBL/GenBank/DDBJ whole genome shotgun (WGS) entry which is preliminary data.</text>
</comment>
<keyword evidence="6 13" id="KW-0812">Transmembrane</keyword>
<evidence type="ECO:0000256" key="8">
    <source>
        <dbReference type="ARBA" id="ARBA00022982"/>
    </source>
</evidence>
<evidence type="ECO:0000256" key="13">
    <source>
        <dbReference type="SAM" id="Phobius"/>
    </source>
</evidence>
<feature type="domain" description="Cytochrome b561 bacterial/Ni-hydrogenase" evidence="14">
    <location>
        <begin position="10"/>
        <end position="180"/>
    </location>
</feature>
<comment type="cofactor">
    <cofactor evidence="1">
        <name>heme b</name>
        <dbReference type="ChEBI" id="CHEBI:60344"/>
    </cofactor>
</comment>
<dbReference type="InterPro" id="IPR016174">
    <property type="entry name" value="Di-haem_cyt_TM"/>
</dbReference>
<keyword evidence="5" id="KW-0349">Heme</keyword>
<evidence type="ECO:0000256" key="9">
    <source>
        <dbReference type="ARBA" id="ARBA00022989"/>
    </source>
</evidence>
<dbReference type="PANTHER" id="PTHR30529">
    <property type="entry name" value="CYTOCHROME B561"/>
    <property type="match status" value="1"/>
</dbReference>
<proteinExistence type="inferred from homology"/>
<evidence type="ECO:0000256" key="4">
    <source>
        <dbReference type="ARBA" id="ARBA00022475"/>
    </source>
</evidence>
<keyword evidence="8" id="KW-0249">Electron transport</keyword>
<keyword evidence="4" id="KW-1003">Cell membrane</keyword>
<dbReference type="EMBL" id="JBHUII010000001">
    <property type="protein sequence ID" value="MFD2204412.1"/>
    <property type="molecule type" value="Genomic_DNA"/>
</dbReference>
<evidence type="ECO:0000256" key="5">
    <source>
        <dbReference type="ARBA" id="ARBA00022617"/>
    </source>
</evidence>
<evidence type="ECO:0000256" key="10">
    <source>
        <dbReference type="ARBA" id="ARBA00023004"/>
    </source>
</evidence>
<evidence type="ECO:0000256" key="7">
    <source>
        <dbReference type="ARBA" id="ARBA00022723"/>
    </source>
</evidence>
<evidence type="ECO:0000256" key="11">
    <source>
        <dbReference type="ARBA" id="ARBA00023136"/>
    </source>
</evidence>
<dbReference type="SUPFAM" id="SSF81342">
    <property type="entry name" value="Transmembrane di-heme cytochromes"/>
    <property type="match status" value="1"/>
</dbReference>
<evidence type="ECO:0000256" key="1">
    <source>
        <dbReference type="ARBA" id="ARBA00001970"/>
    </source>
</evidence>
<keyword evidence="9 13" id="KW-1133">Transmembrane helix</keyword>
<accession>A0ABW5BE87</accession>
<dbReference type="PANTHER" id="PTHR30529:SF1">
    <property type="entry name" value="CYTOCHROME B561 HOMOLOG 2"/>
    <property type="match status" value="1"/>
</dbReference>
<keyword evidence="16" id="KW-1185">Reference proteome</keyword>
<dbReference type="Pfam" id="PF01292">
    <property type="entry name" value="Ni_hydr_CYTB"/>
    <property type="match status" value="1"/>
</dbReference>
<evidence type="ECO:0000256" key="6">
    <source>
        <dbReference type="ARBA" id="ARBA00022692"/>
    </source>
</evidence>
<sequence length="186" mass="21464">MQLRNDLKNYGSITKILHWSTALLILAHIPLGWWMQNLPLGLEKIWYYNLHKSLGLILLFLIIIRIVWRQISPPSPPLPNTMSNREKNIARAMHISLYTAVLAQPIIGIFHSWASGYPIVFFNSYTLPSVRMLNKSFADWLSTSHFILGWGIAALIVVHISAALKHHYLNKDLVLIRMLPFCRTRN</sequence>
<name>A0ABW5BE87_9PROT</name>
<dbReference type="Proteomes" id="UP001597294">
    <property type="component" value="Unassembled WGS sequence"/>
</dbReference>
<evidence type="ECO:0000313" key="16">
    <source>
        <dbReference type="Proteomes" id="UP001597294"/>
    </source>
</evidence>
<keyword evidence="10" id="KW-0408">Iron</keyword>